<reference evidence="1" key="1">
    <citation type="submission" date="2021-03" db="EMBL/GenBank/DDBJ databases">
        <authorList>
            <person name="Li Z."/>
            <person name="Yang C."/>
        </authorList>
    </citation>
    <scope>NUCLEOTIDE SEQUENCE</scope>
    <source>
        <strain evidence="1">Dzin_1.0</strain>
        <tissue evidence="1">Leaf</tissue>
    </source>
</reference>
<sequence>MATVMQLGWPILLPTTAAVLLDNGRYIGEGSSSLLHFGIQKMSLCSYSLIFWEAVFGMLFMATERTCLAVGSSACSELHQHRCQHLHPSKIMRYDSKKFESIKRNTLGLCNFQGNSDAAWMAYPTANHCCCSTGQWMIHRRGAFFPSSFCNTENEEAVCSELHQHRCQHQHPSKIMRCDDDNSDAVWMAYPTANHCWCSTGQWRIHRRGAFFPSSFWNTESEKTIRFGPCYS</sequence>
<protein>
    <submittedName>
        <fullName evidence="1">Uncharacterized protein</fullName>
    </submittedName>
</protein>
<dbReference type="AlphaFoldDB" id="A0A9D5DI03"/>
<dbReference type="Proteomes" id="UP001085076">
    <property type="component" value="Miscellaneous, Linkage group lg01"/>
</dbReference>
<evidence type="ECO:0000313" key="2">
    <source>
        <dbReference type="Proteomes" id="UP001085076"/>
    </source>
</evidence>
<dbReference type="EMBL" id="JAGGNH010000001">
    <property type="protein sequence ID" value="KAJ0989647.1"/>
    <property type="molecule type" value="Genomic_DNA"/>
</dbReference>
<name>A0A9D5DI03_9LILI</name>
<keyword evidence="2" id="KW-1185">Reference proteome</keyword>
<gene>
    <name evidence="1" type="ORF">J5N97_008003</name>
</gene>
<reference evidence="1" key="2">
    <citation type="journal article" date="2022" name="Hortic Res">
        <title>The genome of Dioscorea zingiberensis sheds light on the biosynthesis, origin and evolution of the medicinally important diosgenin saponins.</title>
        <authorList>
            <person name="Li Y."/>
            <person name="Tan C."/>
            <person name="Li Z."/>
            <person name="Guo J."/>
            <person name="Li S."/>
            <person name="Chen X."/>
            <person name="Wang C."/>
            <person name="Dai X."/>
            <person name="Yang H."/>
            <person name="Song W."/>
            <person name="Hou L."/>
            <person name="Xu J."/>
            <person name="Tong Z."/>
            <person name="Xu A."/>
            <person name="Yuan X."/>
            <person name="Wang W."/>
            <person name="Yang Q."/>
            <person name="Chen L."/>
            <person name="Sun Z."/>
            <person name="Wang K."/>
            <person name="Pan B."/>
            <person name="Chen J."/>
            <person name="Bao Y."/>
            <person name="Liu F."/>
            <person name="Qi X."/>
            <person name="Gang D.R."/>
            <person name="Wen J."/>
            <person name="Li J."/>
        </authorList>
    </citation>
    <scope>NUCLEOTIDE SEQUENCE</scope>
    <source>
        <strain evidence="1">Dzin_1.0</strain>
    </source>
</reference>
<organism evidence="1 2">
    <name type="scientific">Dioscorea zingiberensis</name>
    <dbReference type="NCBI Taxonomy" id="325984"/>
    <lineage>
        <taxon>Eukaryota</taxon>
        <taxon>Viridiplantae</taxon>
        <taxon>Streptophyta</taxon>
        <taxon>Embryophyta</taxon>
        <taxon>Tracheophyta</taxon>
        <taxon>Spermatophyta</taxon>
        <taxon>Magnoliopsida</taxon>
        <taxon>Liliopsida</taxon>
        <taxon>Dioscoreales</taxon>
        <taxon>Dioscoreaceae</taxon>
        <taxon>Dioscorea</taxon>
    </lineage>
</organism>
<proteinExistence type="predicted"/>
<comment type="caution">
    <text evidence="1">The sequence shown here is derived from an EMBL/GenBank/DDBJ whole genome shotgun (WGS) entry which is preliminary data.</text>
</comment>
<evidence type="ECO:0000313" key="1">
    <source>
        <dbReference type="EMBL" id="KAJ0989647.1"/>
    </source>
</evidence>
<accession>A0A9D5DI03</accession>